<keyword evidence="3 7" id="KW-0812">Transmembrane</keyword>
<feature type="transmembrane region" description="Helical" evidence="7">
    <location>
        <begin position="364"/>
        <end position="386"/>
    </location>
</feature>
<keyword evidence="5 7" id="KW-0472">Membrane</keyword>
<comment type="subcellular location">
    <subcellularLocation>
        <location evidence="1">Membrane</location>
        <topology evidence="1">Multi-pass membrane protein</topology>
    </subcellularLocation>
</comment>
<keyword evidence="10" id="KW-1185">Reference proteome</keyword>
<feature type="compositionally biased region" description="Basic residues" evidence="6">
    <location>
        <begin position="620"/>
        <end position="629"/>
    </location>
</feature>
<keyword evidence="4 7" id="KW-1133">Transmembrane helix</keyword>
<dbReference type="GO" id="GO:0022857">
    <property type="term" value="F:transmembrane transporter activity"/>
    <property type="evidence" value="ECO:0007669"/>
    <property type="project" value="InterPro"/>
</dbReference>
<feature type="transmembrane region" description="Helical" evidence="7">
    <location>
        <begin position="190"/>
        <end position="212"/>
    </location>
</feature>
<dbReference type="Pfam" id="PF07690">
    <property type="entry name" value="MFS_1"/>
    <property type="match status" value="1"/>
</dbReference>
<feature type="region of interest" description="Disordered" evidence="6">
    <location>
        <begin position="668"/>
        <end position="740"/>
    </location>
</feature>
<name>A0AAJ0BEL2_9PEZI</name>
<feature type="transmembrane region" description="Helical" evidence="7">
    <location>
        <begin position="232"/>
        <end position="256"/>
    </location>
</feature>
<evidence type="ECO:0000256" key="2">
    <source>
        <dbReference type="ARBA" id="ARBA00022448"/>
    </source>
</evidence>
<dbReference type="InterPro" id="IPR020846">
    <property type="entry name" value="MFS_dom"/>
</dbReference>
<dbReference type="PROSITE" id="PS50850">
    <property type="entry name" value="MFS"/>
    <property type="match status" value="1"/>
</dbReference>
<organism evidence="9 10">
    <name type="scientific">Echria macrotheca</name>
    <dbReference type="NCBI Taxonomy" id="438768"/>
    <lineage>
        <taxon>Eukaryota</taxon>
        <taxon>Fungi</taxon>
        <taxon>Dikarya</taxon>
        <taxon>Ascomycota</taxon>
        <taxon>Pezizomycotina</taxon>
        <taxon>Sordariomycetes</taxon>
        <taxon>Sordariomycetidae</taxon>
        <taxon>Sordariales</taxon>
        <taxon>Schizotheciaceae</taxon>
        <taxon>Echria</taxon>
    </lineage>
</organism>
<accession>A0AAJ0BEL2</accession>
<feature type="domain" description="Major facilitator superfamily (MFS) profile" evidence="8">
    <location>
        <begin position="62"/>
        <end position="491"/>
    </location>
</feature>
<evidence type="ECO:0000259" key="8">
    <source>
        <dbReference type="PROSITE" id="PS50850"/>
    </source>
</evidence>
<dbReference type="Gene3D" id="1.20.1250.20">
    <property type="entry name" value="MFS general substrate transporter like domains"/>
    <property type="match status" value="1"/>
</dbReference>
<feature type="compositionally biased region" description="Low complexity" evidence="6">
    <location>
        <begin position="687"/>
        <end position="697"/>
    </location>
</feature>
<dbReference type="SUPFAM" id="SSF103473">
    <property type="entry name" value="MFS general substrate transporter"/>
    <property type="match status" value="1"/>
</dbReference>
<dbReference type="GO" id="GO:0016020">
    <property type="term" value="C:membrane"/>
    <property type="evidence" value="ECO:0007669"/>
    <property type="project" value="UniProtKB-SubCell"/>
</dbReference>
<feature type="transmembrane region" description="Helical" evidence="7">
    <location>
        <begin position="133"/>
        <end position="151"/>
    </location>
</feature>
<feature type="transmembrane region" description="Helical" evidence="7">
    <location>
        <begin position="427"/>
        <end position="447"/>
    </location>
</feature>
<feature type="transmembrane region" description="Helical" evidence="7">
    <location>
        <begin position="294"/>
        <end position="319"/>
    </location>
</feature>
<feature type="transmembrane region" description="Helical" evidence="7">
    <location>
        <begin position="392"/>
        <end position="415"/>
    </location>
</feature>
<evidence type="ECO:0000256" key="6">
    <source>
        <dbReference type="SAM" id="MobiDB-lite"/>
    </source>
</evidence>
<reference evidence="9" key="1">
    <citation type="submission" date="2023-06" db="EMBL/GenBank/DDBJ databases">
        <title>Genome-scale phylogeny and comparative genomics of the fungal order Sordariales.</title>
        <authorList>
            <consortium name="Lawrence Berkeley National Laboratory"/>
            <person name="Hensen N."/>
            <person name="Bonometti L."/>
            <person name="Westerberg I."/>
            <person name="Brannstrom I.O."/>
            <person name="Guillou S."/>
            <person name="Cros-Aarteil S."/>
            <person name="Calhoun S."/>
            <person name="Haridas S."/>
            <person name="Kuo A."/>
            <person name="Mondo S."/>
            <person name="Pangilinan J."/>
            <person name="Riley R."/>
            <person name="Labutti K."/>
            <person name="Andreopoulos B."/>
            <person name="Lipzen A."/>
            <person name="Chen C."/>
            <person name="Yanf M."/>
            <person name="Daum C."/>
            <person name="Ng V."/>
            <person name="Clum A."/>
            <person name="Steindorff A."/>
            <person name="Ohm R."/>
            <person name="Martin F."/>
            <person name="Silar P."/>
            <person name="Natvig D."/>
            <person name="Lalanne C."/>
            <person name="Gautier V."/>
            <person name="Ament-Velasquez S.L."/>
            <person name="Kruys A."/>
            <person name="Hutchinson M.I."/>
            <person name="Powell A.J."/>
            <person name="Barry K."/>
            <person name="Miller A.N."/>
            <person name="Grigoriev I.V."/>
            <person name="Debuchy R."/>
            <person name="Gladieux P."/>
            <person name="Thoren M.H."/>
            <person name="Johannesson H."/>
        </authorList>
    </citation>
    <scope>NUCLEOTIDE SEQUENCE</scope>
    <source>
        <strain evidence="9">PSN4</strain>
    </source>
</reference>
<feature type="transmembrane region" description="Helical" evidence="7">
    <location>
        <begin position="467"/>
        <end position="488"/>
    </location>
</feature>
<evidence type="ECO:0000313" key="9">
    <source>
        <dbReference type="EMBL" id="KAK1755377.1"/>
    </source>
</evidence>
<dbReference type="InterPro" id="IPR036259">
    <property type="entry name" value="MFS_trans_sf"/>
</dbReference>
<feature type="compositionally biased region" description="Basic and acidic residues" evidence="6">
    <location>
        <begin position="699"/>
        <end position="740"/>
    </location>
</feature>
<keyword evidence="2" id="KW-0813">Transport</keyword>
<feature type="compositionally biased region" description="Polar residues" evidence="6">
    <location>
        <begin position="35"/>
        <end position="45"/>
    </location>
</feature>
<dbReference type="Proteomes" id="UP001239445">
    <property type="component" value="Unassembled WGS sequence"/>
</dbReference>
<dbReference type="AlphaFoldDB" id="A0AAJ0BEL2"/>
<dbReference type="InterPro" id="IPR011701">
    <property type="entry name" value="MFS"/>
</dbReference>
<feature type="region of interest" description="Disordered" evidence="6">
    <location>
        <begin position="614"/>
        <end position="634"/>
    </location>
</feature>
<dbReference type="PANTHER" id="PTHR23504">
    <property type="entry name" value="MAJOR FACILITATOR SUPERFAMILY DOMAIN-CONTAINING PROTEIN 10"/>
    <property type="match status" value="1"/>
</dbReference>
<comment type="caution">
    <text evidence="9">The sequence shown here is derived from an EMBL/GenBank/DDBJ whole genome shotgun (WGS) entry which is preliminary data.</text>
</comment>
<evidence type="ECO:0000256" key="1">
    <source>
        <dbReference type="ARBA" id="ARBA00004141"/>
    </source>
</evidence>
<proteinExistence type="predicted"/>
<evidence type="ECO:0000313" key="10">
    <source>
        <dbReference type="Proteomes" id="UP001239445"/>
    </source>
</evidence>
<gene>
    <name evidence="9" type="ORF">QBC47DRAFT_301483</name>
</gene>
<feature type="transmembrane region" description="Helical" evidence="7">
    <location>
        <begin position="157"/>
        <end position="178"/>
    </location>
</feature>
<dbReference type="CDD" id="cd17330">
    <property type="entry name" value="MFS_SLC46_TetA_like"/>
    <property type="match status" value="1"/>
</dbReference>
<feature type="transmembrane region" description="Helical" evidence="7">
    <location>
        <begin position="331"/>
        <end position="352"/>
    </location>
</feature>
<evidence type="ECO:0000256" key="7">
    <source>
        <dbReference type="SAM" id="Phobius"/>
    </source>
</evidence>
<evidence type="ECO:0000256" key="5">
    <source>
        <dbReference type="ARBA" id="ARBA00023136"/>
    </source>
</evidence>
<feature type="region of interest" description="Disordered" evidence="6">
    <location>
        <begin position="1"/>
        <end position="53"/>
    </location>
</feature>
<dbReference type="PANTHER" id="PTHR23504:SF3">
    <property type="entry name" value="MAJOR FACILITATOR SUPERFAMILY (MFS) PROFILE DOMAIN-CONTAINING PROTEIN"/>
    <property type="match status" value="1"/>
</dbReference>
<dbReference type="EMBL" id="MU839834">
    <property type="protein sequence ID" value="KAK1755377.1"/>
    <property type="molecule type" value="Genomic_DNA"/>
</dbReference>
<evidence type="ECO:0000256" key="3">
    <source>
        <dbReference type="ARBA" id="ARBA00022692"/>
    </source>
</evidence>
<protein>
    <submittedName>
        <fullName evidence="9">Major facilitator superfamily domain-containing protein</fullName>
    </submittedName>
</protein>
<evidence type="ECO:0000256" key="4">
    <source>
        <dbReference type="ARBA" id="ARBA00022989"/>
    </source>
</evidence>
<sequence length="750" mass="82826">MTTSNAAVEEDRFNETSPLLGATAAADGARRTTTEPDVSESTTVVDAQPDPDGDDKPLPVWQIAILCYARWVEPVAFFSIIPYVNKMAKENGNLQDSDAGFYSGIIESQFSLVQMVLMIFWGRAADRFGRKPVLVTSLLGVSLAAGMFGFAKTIWQMILFRSLAGVFAGTIVTIRTMLSEHSTSKTQARAFSWFAVAGNLGILFGPLIGGALADPAEQYPSVFGGIQFFIDYPYALASMAVGFLGLTAVISTALFANETLVRDSADSDDEEGAGPTKPPKLSTGEIFKSPGVRIVLYTYVHVMLLAYAYTAISPVFWFTPVGLGGFGFSPVQISLFMGLAGFAQAIWLLVVFPPLQHRIGTNGVMRLCANFYPFFFAICPFFNLFLRQGYTALFWATAPLLLSLGSGVSMSFTSIQLALNDVSPSPAALATLNALALSLVTGVRAFAPAAFASLFAVGARTQWLWGYAIWVLLVALACGFTVVSRYLPDYEELKRERRSLAYTHQMNVFGPPTHEREYRGAKKRLYLEPFRNGSVTVRRKVTTIVPAPPPPVVVPARPPVVVEEPPPPPPPPVLALPPPPPPVVELPPPPPPPPPVVVPLPEEPETIDVISVDVDPPEQRKKRHHRHRSRERERDREVIIERERMVPVPVPVRVPVPVPVRQELETYRYVEGPRPVSVPPRPRRRSPSVGSARSGSVEAGERISIRIEDRHREGSRAGREYRYPDRDYHHSHDREWEADVRVRERDYYGR</sequence>
<dbReference type="PRINTS" id="PR01217">
    <property type="entry name" value="PRICHEXTENSN"/>
</dbReference>